<dbReference type="GO" id="GO:0047560">
    <property type="term" value="F:3-dehydrosphinganine reductase activity"/>
    <property type="evidence" value="ECO:0007669"/>
    <property type="project" value="UniProtKB-EC"/>
</dbReference>
<evidence type="ECO:0000256" key="11">
    <source>
        <dbReference type="ARBA" id="ARBA00048930"/>
    </source>
</evidence>
<comment type="catalytic activity">
    <reaction evidence="11">
        <text>sphinganine + NADP(+) = 3-oxosphinganine + NADPH + H(+)</text>
        <dbReference type="Rhea" id="RHEA:22640"/>
        <dbReference type="ChEBI" id="CHEBI:15378"/>
        <dbReference type="ChEBI" id="CHEBI:57783"/>
        <dbReference type="ChEBI" id="CHEBI:57817"/>
        <dbReference type="ChEBI" id="CHEBI:58299"/>
        <dbReference type="ChEBI" id="CHEBI:58349"/>
        <dbReference type="EC" id="1.1.1.102"/>
    </reaction>
    <physiologicalReaction direction="right-to-left" evidence="11">
        <dbReference type="Rhea" id="RHEA:22642"/>
    </physiologicalReaction>
</comment>
<dbReference type="EC" id="1.1.1.102" evidence="9"/>
<evidence type="ECO:0000256" key="1">
    <source>
        <dbReference type="ARBA" id="ARBA00004240"/>
    </source>
</evidence>
<dbReference type="SUPFAM" id="SSF51735">
    <property type="entry name" value="NAD(P)-binding Rossmann-fold domains"/>
    <property type="match status" value="1"/>
</dbReference>
<dbReference type="PANTHER" id="PTHR43550:SF3">
    <property type="entry name" value="3-KETODIHYDROSPHINGOSINE REDUCTASE"/>
    <property type="match status" value="1"/>
</dbReference>
<sequence>MEQLSPQLFWVAVPAVIAIFAVYSMGLFGGNQFPVEGRTVLLTGASEGMGLEVAKQLAAKGANIVIVSRTVSKLKEAIKEIEASAKFPDSQQFHYISADVSSTGYAAPVVAEAVQWNGGKAPDIVWCLAGIATAALFLDQPTSLMRRHMDVNFHGSVEMCHAILKEWLAPDAPVEKTPKHLILTSSVAAFWTVPGYGFYGPSKAALRCLIDDLAQEILLYPQNVKTHLVSPGTILSPSFAEEERTKPEITKILEQDDPRQTPEAVARLSIRSLEKGHHYVTVSWLGDLMKWSVMGGIPRNNWIIDTIGAWLVPFIWIYVQFDFYHKLRSYGKKHGHPSLWKKNEA</sequence>
<dbReference type="Proteomes" id="UP000028524">
    <property type="component" value="Unassembled WGS sequence"/>
</dbReference>
<comment type="subcellular location">
    <subcellularLocation>
        <location evidence="1">Endoplasmic reticulum</location>
    </subcellularLocation>
</comment>
<evidence type="ECO:0000256" key="9">
    <source>
        <dbReference type="ARBA" id="ARBA00026112"/>
    </source>
</evidence>
<evidence type="ECO:0000256" key="12">
    <source>
        <dbReference type="SAM" id="Phobius"/>
    </source>
</evidence>
<evidence type="ECO:0000256" key="10">
    <source>
        <dbReference type="ARBA" id="ARBA00044737"/>
    </source>
</evidence>
<dbReference type="HOGENOM" id="CLU_010194_3_0_1"/>
<evidence type="ECO:0000256" key="6">
    <source>
        <dbReference type="ARBA" id="ARBA00022919"/>
    </source>
</evidence>
<dbReference type="OMA" id="ICGVFEE"/>
<comment type="pathway">
    <text evidence="3">Sphingolipid metabolism.</text>
</comment>
<dbReference type="GO" id="GO:0006666">
    <property type="term" value="P:3-keto-sphinganine metabolic process"/>
    <property type="evidence" value="ECO:0007669"/>
    <property type="project" value="InterPro"/>
</dbReference>
<keyword evidence="8" id="KW-0443">Lipid metabolism</keyword>
<dbReference type="PANTHER" id="PTHR43550">
    <property type="entry name" value="3-KETODIHYDROSPHINGOSINE REDUCTASE"/>
    <property type="match status" value="1"/>
</dbReference>
<dbReference type="Gene3D" id="3.40.50.720">
    <property type="entry name" value="NAD(P)-binding Rossmann-like Domain"/>
    <property type="match status" value="1"/>
</dbReference>
<name>A0A084R1A9_STAC4</name>
<dbReference type="OrthoDB" id="10267115at2759"/>
<evidence type="ECO:0000256" key="8">
    <source>
        <dbReference type="ARBA" id="ARBA00023098"/>
    </source>
</evidence>
<evidence type="ECO:0000256" key="4">
    <source>
        <dbReference type="ARBA" id="ARBA00022824"/>
    </source>
</evidence>
<evidence type="ECO:0000256" key="5">
    <source>
        <dbReference type="ARBA" id="ARBA00022857"/>
    </source>
</evidence>
<evidence type="ECO:0000313" key="13">
    <source>
        <dbReference type="EMBL" id="KFA69994.1"/>
    </source>
</evidence>
<keyword evidence="6" id="KW-0746">Sphingolipid metabolism</keyword>
<organism evidence="13 14">
    <name type="scientific">Stachybotrys chlorohalonatus (strain IBT 40285)</name>
    <dbReference type="NCBI Taxonomy" id="1283841"/>
    <lineage>
        <taxon>Eukaryota</taxon>
        <taxon>Fungi</taxon>
        <taxon>Dikarya</taxon>
        <taxon>Ascomycota</taxon>
        <taxon>Pezizomycotina</taxon>
        <taxon>Sordariomycetes</taxon>
        <taxon>Hypocreomycetidae</taxon>
        <taxon>Hypocreales</taxon>
        <taxon>Stachybotryaceae</taxon>
        <taxon>Stachybotrys</taxon>
    </lineage>
</organism>
<comment type="function">
    <text evidence="10">Catalyzes the reduction of 3'-oxosphinganine (3-ketodihydrosphingosine/KDS) to sphinganine (dihydrosphingosine/DHS), the second step of de novo sphingolipid biosynthesis.</text>
</comment>
<gene>
    <name evidence="13" type="ORF">S40285_02074</name>
</gene>
<dbReference type="PRINTS" id="PR00081">
    <property type="entry name" value="GDHRDH"/>
</dbReference>
<evidence type="ECO:0000256" key="2">
    <source>
        <dbReference type="ARBA" id="ARBA00004760"/>
    </source>
</evidence>
<accession>A0A084R1A9</accession>
<comment type="pathway">
    <text evidence="2">Lipid metabolism; sphingolipid metabolism.</text>
</comment>
<feature type="transmembrane region" description="Helical" evidence="12">
    <location>
        <begin position="7"/>
        <end position="28"/>
    </location>
</feature>
<dbReference type="FunCoup" id="A0A084R1A9">
    <property type="interactions" value="108"/>
</dbReference>
<dbReference type="InParanoid" id="A0A084R1A9"/>
<dbReference type="EMBL" id="KL659312">
    <property type="protein sequence ID" value="KFA69994.1"/>
    <property type="molecule type" value="Genomic_DNA"/>
</dbReference>
<reference evidence="13 14" key="1">
    <citation type="journal article" date="2014" name="BMC Genomics">
        <title>Comparative genome sequencing reveals chemotype-specific gene clusters in the toxigenic black mold Stachybotrys.</title>
        <authorList>
            <person name="Semeiks J."/>
            <person name="Borek D."/>
            <person name="Otwinowski Z."/>
            <person name="Grishin N.V."/>
        </authorList>
    </citation>
    <scope>NUCLEOTIDE SEQUENCE [LARGE SCALE GENOMIC DNA]</scope>
    <source>
        <strain evidence="13 14">IBT 40285</strain>
    </source>
</reference>
<dbReference type="InterPro" id="IPR002347">
    <property type="entry name" value="SDR_fam"/>
</dbReference>
<dbReference type="Pfam" id="PF00106">
    <property type="entry name" value="adh_short"/>
    <property type="match status" value="1"/>
</dbReference>
<dbReference type="STRING" id="1283841.A0A084R1A9"/>
<dbReference type="GO" id="GO:0030148">
    <property type="term" value="P:sphingolipid biosynthetic process"/>
    <property type="evidence" value="ECO:0007669"/>
    <property type="project" value="InterPro"/>
</dbReference>
<evidence type="ECO:0000256" key="3">
    <source>
        <dbReference type="ARBA" id="ARBA00004991"/>
    </source>
</evidence>
<keyword evidence="4" id="KW-0256">Endoplasmic reticulum</keyword>
<proteinExistence type="predicted"/>
<dbReference type="InterPro" id="IPR036291">
    <property type="entry name" value="NAD(P)-bd_dom_sf"/>
</dbReference>
<keyword evidence="7" id="KW-0560">Oxidoreductase</keyword>
<keyword evidence="12" id="KW-0472">Membrane</keyword>
<keyword evidence="5" id="KW-0521">NADP</keyword>
<dbReference type="CDD" id="cd08939">
    <property type="entry name" value="KDSR-like_SDR_c"/>
    <property type="match status" value="1"/>
</dbReference>
<keyword evidence="12" id="KW-0812">Transmembrane</keyword>
<keyword evidence="12" id="KW-1133">Transmembrane helix</keyword>
<keyword evidence="14" id="KW-1185">Reference proteome</keyword>
<dbReference type="InterPro" id="IPR045022">
    <property type="entry name" value="KDSR-like"/>
</dbReference>
<dbReference type="GO" id="GO:0005789">
    <property type="term" value="C:endoplasmic reticulum membrane"/>
    <property type="evidence" value="ECO:0007669"/>
    <property type="project" value="TreeGrafter"/>
</dbReference>
<evidence type="ECO:0000313" key="14">
    <source>
        <dbReference type="Proteomes" id="UP000028524"/>
    </source>
</evidence>
<evidence type="ECO:0000256" key="7">
    <source>
        <dbReference type="ARBA" id="ARBA00023002"/>
    </source>
</evidence>
<protein>
    <recommendedName>
        <fullName evidence="9">3-dehydrosphinganine reductase</fullName>
        <ecNumber evidence="9">1.1.1.102</ecNumber>
    </recommendedName>
</protein>
<dbReference type="AlphaFoldDB" id="A0A084R1A9"/>